<dbReference type="SUPFAM" id="SSF141571">
    <property type="entry name" value="Pentapeptide repeat-like"/>
    <property type="match status" value="1"/>
</dbReference>
<reference evidence="3" key="1">
    <citation type="journal article" date="2011" name="Proc. Natl. Acad. Sci. U.S.A.">
        <title>Genomic insights into the physiology and ecology of the marine filamentous cyanobacterium Lyngbya majuscula.</title>
        <authorList>
            <person name="Jones A.C."/>
            <person name="Monroe E.A."/>
            <person name="Podell S."/>
            <person name="Hess W.R."/>
            <person name="Klages S."/>
            <person name="Esquenazi E."/>
            <person name="Niessen S."/>
            <person name="Hoover H."/>
            <person name="Rothmann M."/>
            <person name="Lasken R.S."/>
            <person name="Yates J.R.III."/>
            <person name="Reinhardt R."/>
            <person name="Kube M."/>
            <person name="Burkart M.D."/>
            <person name="Allen E.E."/>
            <person name="Dorrestein P.C."/>
            <person name="Gerwick W.H."/>
            <person name="Gerwick L."/>
        </authorList>
    </citation>
    <scope>NUCLEOTIDE SEQUENCE [LARGE SCALE GENOMIC DNA]</scope>
    <source>
        <strain evidence="3">3L</strain>
    </source>
</reference>
<evidence type="ECO:0000256" key="1">
    <source>
        <dbReference type="ARBA" id="ARBA00022737"/>
    </source>
</evidence>
<sequence>MVSGNGYNKSYVNGNLRGTNLKGANLNKANLKLADLSEATLEDANLEWANLTKANCVGTDFTHAYLTGACLEAWNIDSTTTLTKVDCRFLFLLENPNDMGSRERRPHDFNRVFEPGDFDKLYKQITNTVQILLRNGVNPEAFRQAFQKLMAENHEITGDSIQGIERKGNDVLLTLEVPESIDKGKVERQFLESYDNARLEDAKRIAFLEGKYEANNRYVHNFKDVIDALISNQSSNSIVKVINKAEAENNMSDNSRNFNIDQRHAINANAPVATGDNATQNIENNNATPEQKQSLAEAAAEIQQLLNQLSQSNPTTTSQEKMIVVSEVVDQIENNPTLKAKVINALKAGGVEAFKEALDHPLVNILVATIEGWGEA</sequence>
<dbReference type="PANTHER" id="PTHR47485">
    <property type="entry name" value="THYLAKOID LUMENAL 17.4 KDA PROTEIN, CHLOROPLASTIC"/>
    <property type="match status" value="1"/>
</dbReference>
<protein>
    <submittedName>
        <fullName evidence="2">Uncharacterized low-complexity protein</fullName>
    </submittedName>
</protein>
<evidence type="ECO:0000313" key="2">
    <source>
        <dbReference type="EMBL" id="EGJ30023.1"/>
    </source>
</evidence>
<keyword evidence="3" id="KW-1185">Reference proteome</keyword>
<dbReference type="EMBL" id="GL890964">
    <property type="protein sequence ID" value="EGJ30023.1"/>
    <property type="molecule type" value="Genomic_DNA"/>
</dbReference>
<dbReference type="RefSeq" id="WP_008188561.1">
    <property type="nucleotide sequence ID" value="NZ_GL890964.1"/>
</dbReference>
<dbReference type="Gene3D" id="2.160.20.80">
    <property type="entry name" value="E3 ubiquitin-protein ligase SopA"/>
    <property type="match status" value="1"/>
</dbReference>
<dbReference type="AlphaFoldDB" id="F4XZL8"/>
<dbReference type="HOGENOM" id="CLU_033401_3_0_3"/>
<evidence type="ECO:0000313" key="3">
    <source>
        <dbReference type="Proteomes" id="UP000003959"/>
    </source>
</evidence>
<dbReference type="PANTHER" id="PTHR47485:SF1">
    <property type="entry name" value="THYLAKOID LUMENAL 17.4 KDA PROTEIN, CHLOROPLASTIC"/>
    <property type="match status" value="1"/>
</dbReference>
<dbReference type="Pfam" id="PF00805">
    <property type="entry name" value="Pentapeptide"/>
    <property type="match status" value="1"/>
</dbReference>
<dbReference type="eggNOG" id="COG1357">
    <property type="taxonomic scope" value="Bacteria"/>
</dbReference>
<name>F4XZL8_9CYAN</name>
<keyword evidence="1" id="KW-0677">Repeat</keyword>
<dbReference type="InterPro" id="IPR001646">
    <property type="entry name" value="5peptide_repeat"/>
</dbReference>
<gene>
    <name evidence="2" type="ORF">LYNGBM3L_57880</name>
</gene>
<organism evidence="2 3">
    <name type="scientific">Moorena producens 3L</name>
    <dbReference type="NCBI Taxonomy" id="489825"/>
    <lineage>
        <taxon>Bacteria</taxon>
        <taxon>Bacillati</taxon>
        <taxon>Cyanobacteriota</taxon>
        <taxon>Cyanophyceae</taxon>
        <taxon>Coleofasciculales</taxon>
        <taxon>Coleofasciculaceae</taxon>
        <taxon>Moorena</taxon>
    </lineage>
</organism>
<accession>F4XZL8</accession>
<proteinExistence type="predicted"/>
<dbReference type="Proteomes" id="UP000003959">
    <property type="component" value="Unassembled WGS sequence"/>
</dbReference>